<dbReference type="Gene3D" id="3.30.300.30">
    <property type="match status" value="1"/>
</dbReference>
<dbReference type="Pfam" id="PF13193">
    <property type="entry name" value="AMP-binding_C"/>
    <property type="match status" value="1"/>
</dbReference>
<evidence type="ECO:0000313" key="3">
    <source>
        <dbReference type="Proteomes" id="UP000000798"/>
    </source>
</evidence>
<dbReference type="EnsemblBacteria" id="AAC07839">
    <property type="protein sequence ID" value="AAC07839"/>
    <property type="gene ID" value="aq_2103"/>
</dbReference>
<keyword evidence="3" id="KW-1185">Reference proteome</keyword>
<dbReference type="STRING" id="224324.aq_2103"/>
<accession>O67871</accession>
<feature type="domain" description="AMP-binding enzyme C-terminal" evidence="1">
    <location>
        <begin position="35"/>
        <end position="113"/>
    </location>
</feature>
<dbReference type="PANTHER" id="PTHR24095">
    <property type="entry name" value="ACETYL-COENZYME A SYNTHETASE"/>
    <property type="match status" value="1"/>
</dbReference>
<dbReference type="eggNOG" id="COG0365">
    <property type="taxonomic scope" value="Bacteria"/>
</dbReference>
<dbReference type="SUPFAM" id="SSF56801">
    <property type="entry name" value="Acetyl-CoA synthetase-like"/>
    <property type="match status" value="1"/>
</dbReference>
<dbReference type="Proteomes" id="UP000000798">
    <property type="component" value="Chromosome"/>
</dbReference>
<evidence type="ECO:0000313" key="2">
    <source>
        <dbReference type="EMBL" id="AAC07839.1"/>
    </source>
</evidence>
<dbReference type="EMBL" id="AE000657">
    <property type="protein sequence ID" value="AAC07839.1"/>
    <property type="molecule type" value="Genomic_DNA"/>
</dbReference>
<dbReference type="InterPro" id="IPR045851">
    <property type="entry name" value="AMP-bd_C_sf"/>
</dbReference>
<reference evidence="2 3" key="1">
    <citation type="journal article" date="1998" name="Nature">
        <title>The complete genome of the hyperthermophilic bacterium Aquifex aeolicus.</title>
        <authorList>
            <person name="Deckert G."/>
            <person name="Warren P.V."/>
            <person name="Gaasterland T."/>
            <person name="Young W.G."/>
            <person name="Lenox A.L."/>
            <person name="Graham D.E."/>
            <person name="Overbeek R."/>
            <person name="Snead M.A."/>
            <person name="Keller M."/>
            <person name="Aujay M."/>
            <person name="Huber R."/>
            <person name="Feldman R.A."/>
            <person name="Short J.M."/>
            <person name="Olson G.J."/>
            <person name="Swanson R.V."/>
        </authorList>
    </citation>
    <scope>NUCLEOTIDE SEQUENCE [LARGE SCALE GENOMIC DNA]</scope>
    <source>
        <strain evidence="2 3">VF5</strain>
    </source>
</reference>
<gene>
    <name evidence="2" type="primary">acs'</name>
    <name evidence="2" type="ordered locus">aq_2103</name>
</gene>
<protein>
    <submittedName>
        <fullName evidence="2">Acetyl-coenzyme A synthetase c-terminal</fullName>
    </submittedName>
</protein>
<dbReference type="PIR" id="C70480">
    <property type="entry name" value="C70480"/>
</dbReference>
<dbReference type="AlphaFoldDB" id="O67871"/>
<organism evidence="2 3">
    <name type="scientific">Aquifex aeolicus (strain VF5)</name>
    <dbReference type="NCBI Taxonomy" id="224324"/>
    <lineage>
        <taxon>Bacteria</taxon>
        <taxon>Pseudomonadati</taxon>
        <taxon>Aquificota</taxon>
        <taxon>Aquificia</taxon>
        <taxon>Aquificales</taxon>
        <taxon>Aquificaceae</taxon>
        <taxon>Aquifex</taxon>
    </lineage>
</organism>
<dbReference type="KEGG" id="aae:aq_2103"/>
<dbReference type="PANTHER" id="PTHR24095:SF14">
    <property type="entry name" value="ACETYL-COENZYME A SYNTHETASE 1"/>
    <property type="match status" value="1"/>
</dbReference>
<proteinExistence type="predicted"/>
<dbReference type="HOGENOM" id="CLU_000022_17_10_0"/>
<sequence length="136" mass="14871">MCGDLASYDEEGYIMILGRADDVINVAGHRIGTMEVESALVSHPDVAEAAVIGKPHEVKGESIKAFVVLKKGVEPSEKLVEELKLHVRNVLGPIAVPDEIEFREKLPKTRSGKIMRRILKAEELGLDVGDVSTLEE</sequence>
<name>O67871_AQUAE</name>
<dbReference type="InParanoid" id="O67871"/>
<dbReference type="InterPro" id="IPR025110">
    <property type="entry name" value="AMP-bd_C"/>
</dbReference>
<evidence type="ECO:0000259" key="1">
    <source>
        <dbReference type="Pfam" id="PF13193"/>
    </source>
</evidence>